<feature type="compositionally biased region" description="Polar residues" evidence="1">
    <location>
        <begin position="12"/>
        <end position="29"/>
    </location>
</feature>
<proteinExistence type="predicted"/>
<feature type="non-terminal residue" evidence="2">
    <location>
        <position position="1"/>
    </location>
</feature>
<dbReference type="Pfam" id="PF11617">
    <property type="entry name" value="Cu-binding_MopE"/>
    <property type="match status" value="1"/>
</dbReference>
<sequence>SFWYRDNDSDGYGNSSVSTQACSQPSGYVSNSTDCNDNDSSVYPGAAEICDGKDNDCDGQTDEDDVCCDTTRIVPGYVEGLPVTVSIDVAPEASVTIYAVEDTPPAGWVVSNINESGTWDDVNKKVEWGPFFDNGPRTLTYDITTPVGASGCYPLSGLASFDGLDQPVCGDTEICEVPIVHATWNFDPGDYIPQSPVSACLDVTPEVSVIVYAVEDSPPTGWTVSDMTEGGHWDDVNKKVKWGPFFDSTPRTLCYNATPPAGEIGEKTFSGTASFDGVDESVDRTITDCSVIADFDNDCDVDWDDLTILIENWLENY</sequence>
<dbReference type="AlphaFoldDB" id="A0A0F9KJK9"/>
<dbReference type="InterPro" id="IPR021655">
    <property type="entry name" value="Put_metal-bd"/>
</dbReference>
<gene>
    <name evidence="2" type="ORF">LCGC14_1322340</name>
</gene>
<name>A0A0F9KJK9_9ZZZZ</name>
<feature type="region of interest" description="Disordered" evidence="1">
    <location>
        <begin position="1"/>
        <end position="35"/>
    </location>
</feature>
<evidence type="ECO:0000256" key="1">
    <source>
        <dbReference type="SAM" id="MobiDB-lite"/>
    </source>
</evidence>
<comment type="caution">
    <text evidence="2">The sequence shown here is derived from an EMBL/GenBank/DDBJ whole genome shotgun (WGS) entry which is preliminary data.</text>
</comment>
<dbReference type="EMBL" id="LAZR01007906">
    <property type="protein sequence ID" value="KKM82163.1"/>
    <property type="molecule type" value="Genomic_DNA"/>
</dbReference>
<organism evidence="2">
    <name type="scientific">marine sediment metagenome</name>
    <dbReference type="NCBI Taxonomy" id="412755"/>
    <lineage>
        <taxon>unclassified sequences</taxon>
        <taxon>metagenomes</taxon>
        <taxon>ecological metagenomes</taxon>
    </lineage>
</organism>
<evidence type="ECO:0000313" key="2">
    <source>
        <dbReference type="EMBL" id="KKM82163.1"/>
    </source>
</evidence>
<protein>
    <submittedName>
        <fullName evidence="2">Uncharacterized protein</fullName>
    </submittedName>
</protein>
<accession>A0A0F9KJK9</accession>
<reference evidence="2" key="1">
    <citation type="journal article" date="2015" name="Nature">
        <title>Complex archaea that bridge the gap between prokaryotes and eukaryotes.</title>
        <authorList>
            <person name="Spang A."/>
            <person name="Saw J.H."/>
            <person name="Jorgensen S.L."/>
            <person name="Zaremba-Niedzwiedzka K."/>
            <person name="Martijn J."/>
            <person name="Lind A.E."/>
            <person name="van Eijk R."/>
            <person name="Schleper C."/>
            <person name="Guy L."/>
            <person name="Ettema T.J."/>
        </authorList>
    </citation>
    <scope>NUCLEOTIDE SEQUENCE</scope>
</reference>